<dbReference type="Pfam" id="PF03798">
    <property type="entry name" value="TRAM_LAG1_CLN8"/>
    <property type="match status" value="1"/>
</dbReference>
<reference evidence="8" key="1">
    <citation type="submission" date="2021-02" db="EMBL/GenBank/DDBJ databases">
        <authorList>
            <person name="Nowell W R."/>
        </authorList>
    </citation>
    <scope>NUCLEOTIDE SEQUENCE</scope>
    <source>
        <strain evidence="8">Ploen Becks lab</strain>
    </source>
</reference>
<organism evidence="8 9">
    <name type="scientific">Brachionus calyciflorus</name>
    <dbReference type="NCBI Taxonomy" id="104777"/>
    <lineage>
        <taxon>Eukaryota</taxon>
        <taxon>Metazoa</taxon>
        <taxon>Spiralia</taxon>
        <taxon>Gnathifera</taxon>
        <taxon>Rotifera</taxon>
        <taxon>Eurotatoria</taxon>
        <taxon>Monogononta</taxon>
        <taxon>Pseudotrocha</taxon>
        <taxon>Ploima</taxon>
        <taxon>Brachionidae</taxon>
        <taxon>Brachionus</taxon>
    </lineage>
</organism>
<dbReference type="OrthoDB" id="10266980at2759"/>
<evidence type="ECO:0000256" key="5">
    <source>
        <dbReference type="PROSITE-ProRule" id="PRU00205"/>
    </source>
</evidence>
<feature type="transmembrane region" description="Helical" evidence="6">
    <location>
        <begin position="89"/>
        <end position="107"/>
    </location>
</feature>
<dbReference type="AlphaFoldDB" id="A0A814C577"/>
<keyword evidence="2 5" id="KW-0812">Transmembrane</keyword>
<comment type="caution">
    <text evidence="8">The sequence shown here is derived from an EMBL/GenBank/DDBJ whole genome shotgun (WGS) entry which is preliminary data.</text>
</comment>
<dbReference type="PANTHER" id="PTHR13439:SF0">
    <property type="entry name" value="TOPOISOMERASE I DAMAGE AFFECTED PROTEIN 4"/>
    <property type="match status" value="1"/>
</dbReference>
<sequence>MLENNKIFIEFAYFITFFSGAFVSFLFILRSKFSWFCQFDKKTQIQFADKLVSCIHSVTITIRALYVLFTDPNLQENKLIYNSETLCRTYQITLGFFIFDTLIMFIYKNEMFDWKFLIHHVASILGSGVTMSYGTFAYFALIRSLSEASTVFIQIRWFLLTLKLEKTKRQNANIAMKFVKVAGKSLMPHPMYATNSYMNYNHGNHYLPNGFPYPHPSYLNAQPNAPPIYFQAYPRF</sequence>
<dbReference type="PANTHER" id="PTHR13439">
    <property type="entry name" value="CT120 PROTEIN"/>
    <property type="match status" value="1"/>
</dbReference>
<keyword evidence="4 5" id="KW-0472">Membrane</keyword>
<dbReference type="PROSITE" id="PS50922">
    <property type="entry name" value="TLC"/>
    <property type="match status" value="1"/>
</dbReference>
<name>A0A814C577_9BILA</name>
<evidence type="ECO:0000256" key="4">
    <source>
        <dbReference type="ARBA" id="ARBA00023136"/>
    </source>
</evidence>
<evidence type="ECO:0000256" key="2">
    <source>
        <dbReference type="ARBA" id="ARBA00022692"/>
    </source>
</evidence>
<evidence type="ECO:0000256" key="3">
    <source>
        <dbReference type="ARBA" id="ARBA00022989"/>
    </source>
</evidence>
<evidence type="ECO:0000259" key="7">
    <source>
        <dbReference type="PROSITE" id="PS50922"/>
    </source>
</evidence>
<evidence type="ECO:0000256" key="1">
    <source>
        <dbReference type="ARBA" id="ARBA00004141"/>
    </source>
</evidence>
<feature type="transmembrane region" description="Helical" evidence="6">
    <location>
        <begin position="116"/>
        <end position="134"/>
    </location>
</feature>
<dbReference type="InterPro" id="IPR050846">
    <property type="entry name" value="TLCD"/>
</dbReference>
<dbReference type="Proteomes" id="UP000663879">
    <property type="component" value="Unassembled WGS sequence"/>
</dbReference>
<feature type="domain" description="TLC" evidence="7">
    <location>
        <begin position="42"/>
        <end position="236"/>
    </location>
</feature>
<protein>
    <recommendedName>
        <fullName evidence="7">TLC domain-containing protein</fullName>
    </recommendedName>
</protein>
<dbReference type="GO" id="GO:0016020">
    <property type="term" value="C:membrane"/>
    <property type="evidence" value="ECO:0007669"/>
    <property type="project" value="UniProtKB-SubCell"/>
</dbReference>
<dbReference type="InterPro" id="IPR006634">
    <property type="entry name" value="TLC-dom"/>
</dbReference>
<proteinExistence type="predicted"/>
<evidence type="ECO:0000313" key="8">
    <source>
        <dbReference type="EMBL" id="CAF0936214.1"/>
    </source>
</evidence>
<feature type="transmembrane region" description="Helical" evidence="6">
    <location>
        <begin position="12"/>
        <end position="30"/>
    </location>
</feature>
<evidence type="ECO:0000313" key="9">
    <source>
        <dbReference type="Proteomes" id="UP000663879"/>
    </source>
</evidence>
<gene>
    <name evidence="8" type="ORF">OXX778_LOCUS13175</name>
</gene>
<dbReference type="GO" id="GO:0055088">
    <property type="term" value="P:lipid homeostasis"/>
    <property type="evidence" value="ECO:0007669"/>
    <property type="project" value="TreeGrafter"/>
</dbReference>
<dbReference type="EMBL" id="CAJNOC010002487">
    <property type="protein sequence ID" value="CAF0936214.1"/>
    <property type="molecule type" value="Genomic_DNA"/>
</dbReference>
<keyword evidence="3 6" id="KW-1133">Transmembrane helix</keyword>
<evidence type="ECO:0000256" key="6">
    <source>
        <dbReference type="SAM" id="Phobius"/>
    </source>
</evidence>
<keyword evidence="9" id="KW-1185">Reference proteome</keyword>
<comment type="subcellular location">
    <subcellularLocation>
        <location evidence="1">Membrane</location>
        <topology evidence="1">Multi-pass membrane protein</topology>
    </subcellularLocation>
</comment>
<accession>A0A814C577</accession>
<dbReference type="GO" id="GO:0005783">
    <property type="term" value="C:endoplasmic reticulum"/>
    <property type="evidence" value="ECO:0007669"/>
    <property type="project" value="TreeGrafter"/>
</dbReference>